<dbReference type="STRING" id="237069.SAMN05216498_2985"/>
<keyword evidence="4 5" id="KW-0472">Membrane</keyword>
<protein>
    <submittedName>
        <fullName evidence="7">ABC-2 type transport system permease protein</fullName>
    </submittedName>
</protein>
<accession>A0A1H0DXS0</accession>
<feature type="transmembrane region" description="Helical" evidence="5">
    <location>
        <begin position="92"/>
        <end position="117"/>
    </location>
</feature>
<evidence type="ECO:0000256" key="2">
    <source>
        <dbReference type="ARBA" id="ARBA00022692"/>
    </source>
</evidence>
<organism evidence="7 8">
    <name type="scientific">Tenuibacillus multivorans</name>
    <dbReference type="NCBI Taxonomy" id="237069"/>
    <lineage>
        <taxon>Bacteria</taxon>
        <taxon>Bacillati</taxon>
        <taxon>Bacillota</taxon>
        <taxon>Bacilli</taxon>
        <taxon>Bacillales</taxon>
        <taxon>Bacillaceae</taxon>
        <taxon>Tenuibacillus</taxon>
    </lineage>
</organism>
<evidence type="ECO:0000256" key="4">
    <source>
        <dbReference type="ARBA" id="ARBA00023136"/>
    </source>
</evidence>
<feature type="transmembrane region" description="Helical" evidence="5">
    <location>
        <begin position="123"/>
        <end position="145"/>
    </location>
</feature>
<sequence length="235" mass="25796">MNLSVKRINAIFQKDLKDISKNIFVLSTVLIPFLFAFLYGRQGDVPLEVQFLIINIAFTAVGAFVQSAVIAEEKEKNTLRGLMMSPATSSEILTGKSLLSAVLTVVTMIVCLSITNYVVTDPIMLLSMIIALIFFISLGTLVGLMTKSLMEASVVSVPIIFVFGMGRMFQELFQGNKLVMIFDYLPNVQLEMLASQITEGASFAESLPYLGTILAWTLISIIVTVIVYNKSTLDA</sequence>
<evidence type="ECO:0000256" key="5">
    <source>
        <dbReference type="SAM" id="Phobius"/>
    </source>
</evidence>
<feature type="transmembrane region" description="Helical" evidence="5">
    <location>
        <begin position="21"/>
        <end position="39"/>
    </location>
</feature>
<proteinExistence type="predicted"/>
<dbReference type="PANTHER" id="PTHR43471:SF1">
    <property type="entry name" value="ABC TRANSPORTER PERMEASE PROTEIN NOSY-RELATED"/>
    <property type="match status" value="1"/>
</dbReference>
<dbReference type="PANTHER" id="PTHR43471">
    <property type="entry name" value="ABC TRANSPORTER PERMEASE"/>
    <property type="match status" value="1"/>
</dbReference>
<reference evidence="7 8" key="1">
    <citation type="submission" date="2016-10" db="EMBL/GenBank/DDBJ databases">
        <authorList>
            <person name="de Groot N.N."/>
        </authorList>
    </citation>
    <scope>NUCLEOTIDE SEQUENCE [LARGE SCALE GENOMIC DNA]</scope>
    <source>
        <strain evidence="7 8">CGMCC 1.3442</strain>
    </source>
</reference>
<gene>
    <name evidence="7" type="ORF">SAMN05216498_2985</name>
</gene>
<feature type="transmembrane region" description="Helical" evidence="5">
    <location>
        <begin position="152"/>
        <end position="170"/>
    </location>
</feature>
<evidence type="ECO:0000259" key="6">
    <source>
        <dbReference type="Pfam" id="PF12698"/>
    </source>
</evidence>
<dbReference type="Pfam" id="PF12698">
    <property type="entry name" value="ABC2_membrane_3"/>
    <property type="match status" value="1"/>
</dbReference>
<dbReference type="GO" id="GO:0140359">
    <property type="term" value="F:ABC-type transporter activity"/>
    <property type="evidence" value="ECO:0007669"/>
    <property type="project" value="InterPro"/>
</dbReference>
<name>A0A1H0DXS0_9BACI</name>
<evidence type="ECO:0000256" key="3">
    <source>
        <dbReference type="ARBA" id="ARBA00022989"/>
    </source>
</evidence>
<dbReference type="OrthoDB" id="3182222at2"/>
<dbReference type="AlphaFoldDB" id="A0A1H0DXS0"/>
<dbReference type="Proteomes" id="UP000199334">
    <property type="component" value="Unassembled WGS sequence"/>
</dbReference>
<feature type="domain" description="ABC-2 type transporter transmembrane" evidence="6">
    <location>
        <begin position="52"/>
        <end position="225"/>
    </location>
</feature>
<keyword evidence="8" id="KW-1185">Reference proteome</keyword>
<keyword evidence="2 5" id="KW-0812">Transmembrane</keyword>
<feature type="transmembrane region" description="Helical" evidence="5">
    <location>
        <begin position="51"/>
        <end position="71"/>
    </location>
</feature>
<dbReference type="EMBL" id="FNIG01000008">
    <property type="protein sequence ID" value="SDN74915.1"/>
    <property type="molecule type" value="Genomic_DNA"/>
</dbReference>
<comment type="subcellular location">
    <subcellularLocation>
        <location evidence="1">Membrane</location>
        <topology evidence="1">Multi-pass membrane protein</topology>
    </subcellularLocation>
</comment>
<dbReference type="GO" id="GO:0016020">
    <property type="term" value="C:membrane"/>
    <property type="evidence" value="ECO:0007669"/>
    <property type="project" value="UniProtKB-SubCell"/>
</dbReference>
<evidence type="ECO:0000313" key="7">
    <source>
        <dbReference type="EMBL" id="SDN74915.1"/>
    </source>
</evidence>
<feature type="transmembrane region" description="Helical" evidence="5">
    <location>
        <begin position="209"/>
        <end position="228"/>
    </location>
</feature>
<dbReference type="InterPro" id="IPR013525">
    <property type="entry name" value="ABC2_TM"/>
</dbReference>
<evidence type="ECO:0000313" key="8">
    <source>
        <dbReference type="Proteomes" id="UP000199334"/>
    </source>
</evidence>
<evidence type="ECO:0000256" key="1">
    <source>
        <dbReference type="ARBA" id="ARBA00004141"/>
    </source>
</evidence>
<dbReference type="RefSeq" id="WP_093857382.1">
    <property type="nucleotide sequence ID" value="NZ_BJVZ01000005.1"/>
</dbReference>
<keyword evidence="3 5" id="KW-1133">Transmembrane helix</keyword>